<dbReference type="STRING" id="1121326.CLMAG_60250"/>
<dbReference type="AlphaFoldDB" id="A0A161X4D5"/>
<protein>
    <submittedName>
        <fullName evidence="1">Uncharacterized protein</fullName>
    </submittedName>
</protein>
<proteinExistence type="predicted"/>
<sequence length="73" mass="8253">MENLVSGMILVEKDFGDLHWLVITPEGWKAIDTGACCIEFEPSNYTKAYIPKDYNDPWTPADGTEIMLTEAEQ</sequence>
<organism evidence="1 2">
    <name type="scientific">Clostridium magnum DSM 2767</name>
    <dbReference type="NCBI Taxonomy" id="1121326"/>
    <lineage>
        <taxon>Bacteria</taxon>
        <taxon>Bacillati</taxon>
        <taxon>Bacillota</taxon>
        <taxon>Clostridia</taxon>
        <taxon>Eubacteriales</taxon>
        <taxon>Clostridiaceae</taxon>
        <taxon>Clostridium</taxon>
    </lineage>
</organism>
<accession>A0A161X4D5</accession>
<evidence type="ECO:0000313" key="2">
    <source>
        <dbReference type="Proteomes" id="UP000076603"/>
    </source>
</evidence>
<name>A0A161X4D5_9CLOT</name>
<dbReference type="Proteomes" id="UP000076603">
    <property type="component" value="Unassembled WGS sequence"/>
</dbReference>
<dbReference type="PATRIC" id="fig|1121326.3.peg.6091"/>
<dbReference type="OrthoDB" id="5290748at2"/>
<reference evidence="1 2" key="1">
    <citation type="submission" date="2016-04" db="EMBL/GenBank/DDBJ databases">
        <title>Genome sequence of Clostridium magnum DSM 2767.</title>
        <authorList>
            <person name="Poehlein A."/>
            <person name="Uhlig R."/>
            <person name="Fischer R."/>
            <person name="Bahl H."/>
            <person name="Daniel R."/>
        </authorList>
    </citation>
    <scope>NUCLEOTIDE SEQUENCE [LARGE SCALE GENOMIC DNA]</scope>
    <source>
        <strain evidence="1 2">DSM 2767</strain>
    </source>
</reference>
<dbReference type="RefSeq" id="WP_066630786.1">
    <property type="nucleotide sequence ID" value="NZ_FQXL01000081.1"/>
</dbReference>
<comment type="caution">
    <text evidence="1">The sequence shown here is derived from an EMBL/GenBank/DDBJ whole genome shotgun (WGS) entry which is preliminary data.</text>
</comment>
<gene>
    <name evidence="1" type="ORF">CLMAG_60250</name>
</gene>
<evidence type="ECO:0000313" key="1">
    <source>
        <dbReference type="EMBL" id="KZL88736.1"/>
    </source>
</evidence>
<keyword evidence="2" id="KW-1185">Reference proteome</keyword>
<dbReference type="EMBL" id="LWAE01000015">
    <property type="protein sequence ID" value="KZL88736.1"/>
    <property type="molecule type" value="Genomic_DNA"/>
</dbReference>